<gene>
    <name evidence="2" type="ORF">GOP47_0020814</name>
</gene>
<dbReference type="PANTHER" id="PTHR31362">
    <property type="entry name" value="GLYCOSYLTRANSFERASE STELLO1-RELATED"/>
    <property type="match status" value="1"/>
</dbReference>
<dbReference type="Proteomes" id="UP000886520">
    <property type="component" value="Chromosome 20"/>
</dbReference>
<feature type="region of interest" description="Disordered" evidence="1">
    <location>
        <begin position="1"/>
        <end position="50"/>
    </location>
</feature>
<evidence type="ECO:0000256" key="1">
    <source>
        <dbReference type="SAM" id="MobiDB-lite"/>
    </source>
</evidence>
<comment type="caution">
    <text evidence="2">The sequence shown here is derived from an EMBL/GenBank/DDBJ whole genome shotgun (WGS) entry which is preliminary data.</text>
</comment>
<feature type="compositionally biased region" description="Acidic residues" evidence="1">
    <location>
        <begin position="20"/>
        <end position="30"/>
    </location>
</feature>
<dbReference type="EMBL" id="JABFUD020000020">
    <property type="protein sequence ID" value="KAI5064144.1"/>
    <property type="molecule type" value="Genomic_DNA"/>
</dbReference>
<evidence type="ECO:0000313" key="2">
    <source>
        <dbReference type="EMBL" id="KAI5064144.1"/>
    </source>
</evidence>
<feature type="compositionally biased region" description="Basic and acidic residues" evidence="1">
    <location>
        <begin position="41"/>
        <end position="50"/>
    </location>
</feature>
<feature type="compositionally biased region" description="Basic and acidic residues" evidence="1">
    <location>
        <begin position="1"/>
        <end position="19"/>
    </location>
</feature>
<name>A0A9D4U9V6_ADICA</name>
<reference evidence="2" key="1">
    <citation type="submission" date="2021-01" db="EMBL/GenBank/DDBJ databases">
        <title>Adiantum capillus-veneris genome.</title>
        <authorList>
            <person name="Fang Y."/>
            <person name="Liao Q."/>
        </authorList>
    </citation>
    <scope>NUCLEOTIDE SEQUENCE</scope>
    <source>
        <strain evidence="2">H3</strain>
        <tissue evidence="2">Leaf</tissue>
    </source>
</reference>
<organism evidence="2 3">
    <name type="scientific">Adiantum capillus-veneris</name>
    <name type="common">Maidenhair fern</name>
    <dbReference type="NCBI Taxonomy" id="13818"/>
    <lineage>
        <taxon>Eukaryota</taxon>
        <taxon>Viridiplantae</taxon>
        <taxon>Streptophyta</taxon>
        <taxon>Embryophyta</taxon>
        <taxon>Tracheophyta</taxon>
        <taxon>Polypodiopsida</taxon>
        <taxon>Polypodiidae</taxon>
        <taxon>Polypodiales</taxon>
        <taxon>Pteridineae</taxon>
        <taxon>Pteridaceae</taxon>
        <taxon>Vittarioideae</taxon>
        <taxon>Adiantum</taxon>
    </lineage>
</organism>
<dbReference type="OrthoDB" id="408493at2759"/>
<keyword evidence="3" id="KW-1185">Reference proteome</keyword>
<protein>
    <submittedName>
        <fullName evidence="2">Uncharacterized protein</fullName>
    </submittedName>
</protein>
<evidence type="ECO:0000313" key="3">
    <source>
        <dbReference type="Proteomes" id="UP000886520"/>
    </source>
</evidence>
<proteinExistence type="predicted"/>
<dbReference type="InterPro" id="IPR005049">
    <property type="entry name" value="STL-like"/>
</dbReference>
<sequence>MLVQEEPSKPPEASKHKNEDGDEEEEEEDNAAAALLPPEPSQHEKGPGNWDKFTEHFPKLVIFALLCLSAFILILVRNRSETGAILCIESQLSKEAEGIPYPSINFRSVKRIGPDTGVFSNVHSENWVVIAVSGPPTEEIHAYVKLQGWQVLAVGGYETPYDWNMTGVIYLSPQQQATLPYRIVAHLPNNSFVRKSVGYLFAIHHGAVRIYDADENASVIGDDLSKAFDLHLNGENSRREPLLQYLSIENRTCVNPYIHFGQRSVWPRGLPLSLVGKIEAEIAYGQVFSGNQFIQQGLAMGLPDVDSIFYRTRKSGIKPYVIMFDNKAPPIALPPGTMAPISSLNTLYHSPAFWSLMLPISVSKMASDILRGYWAQRLLWEIGGHLTFHPPYVHRIDKMSSPVYADEKDVHKNVDRLTKFLVSWRSRKSSILDKALHLSHSMAEAGFWTAQDVVYTAAWLQDMVSLGYAVPRALGLDLGREVENLMKWRKFYGNIVLVLECTWPLNHTALAWKMLYGRMFKSVVMLSDHSDEEFGVEASDSQHSYQSLPAIFEKFPNAEGFLFLKDDVILNYWTLLTADKNRLWNLHKITNSWIQVNFYKEGTLWYHKSNIRKAIHIMVNSLQSPYKATYQANIDHSHYIVCRSNVFYIPHRYVDDFSKLTLLAVKAKLRHEVAVPLILYALDTKREFDQSAFSDVIYKPSDGDSAAEYYSARVHAIYPWYAKNEVELQRIIKAMAGGDRLLLKYVR</sequence>
<accession>A0A9D4U9V6</accession>
<dbReference type="PANTHER" id="PTHR31362:SF0">
    <property type="entry name" value="EXOSTOSIN DOMAIN-CONTAINING PROTEIN-RELATED"/>
    <property type="match status" value="1"/>
</dbReference>
<dbReference type="AlphaFoldDB" id="A0A9D4U9V6"/>